<sequence>MSHYIVSSLACLDEINEKINCEDSRTRPLRRALIFMDILNKDLIPILIHIKDQPSIFNSAMKLLVWLTVPVGVLVSVETQNPNPTPKFIVHELTQFLYNAKESFLENPKAIRVLFDHLSCLLGNQPLSMYDCDSVSHALLLIRNILHAPERPSQTLQSTDASIQPGTNNSQAPSQSHENSTFVCSQQKRLLWNLFAQGLDRLLINLLTSPHKDLWIMTIVQLIALFYKDQNVENMQKLLGTWINDSGSDISADGDGDESNTSQRSHTGPNCSSSSFSTSSSSDPTNDSSDSDQTKDSVLNNDVSTETIIPEIMPMESFGIYDEKESISANAIPVCTAMGTSDTKKGEYMLTPGNQKSKKRLSKRSQTMNHHHMKMKASIQYVPSDDDISQMLKEFTVDFLLNGYNTLVVELHQQLLRQESLPWLDKSHFLWLITYFLRFASKLKLDIKHFKDLFMVDILCYLIWEGVQLTEEFETALNQQPPVDLKPGQRRLHLSVTAILEYLQALETYTGDDSFNSDSGSSRDSNERQTIYKLRSCLPAIHDLRQLFLLRLRHLKPSIQGRRYLCDVITTNHVLLLMLEKISRHSYYGASFDLDQQLKQFCSRAILNQYGTALEDFKTNGSFVNDSIMTVLHHVGVDLDRADLLFEPIILRPFAKIWEEEFELCDAWEDLIEYVVQKFMLNFQTNGCLNTESLHRISDGSQDQRNNSIWTELSAPQSKAIDEYDHFQSVLSLDIGSLKNMLVELGFEKQLNWIQSSLLVACSARLATYEGQKFRNPIACLSLEMNVSCPIVPWTEVEACALRSKHFLVLLKRLSLIPHQAPNAYLYPRIPLEWSADTIYSIALFFGPVDQHQVDFDLTLVRKVPLPIPSLIHAPVNAGFLPHQSENLESDPATPTPHDLLFWVDDESGLWYSSTDMTSQEYNSSHSMSVHSHHPLLIDNMGSTSSLEVHKSDSSVIEETESVVGNSSDRPVDSKTLVRPSESVRMEITVRQDFSLANSDMARENTSGNDGPFEMTSIRCEISNILQ</sequence>
<comment type="subcellular location">
    <subcellularLocation>
        <location evidence="1">Nucleus</location>
    </subcellularLocation>
</comment>
<evidence type="ECO:0000259" key="6">
    <source>
        <dbReference type="Pfam" id="PF05029"/>
    </source>
</evidence>
<evidence type="ECO:0000313" key="7">
    <source>
        <dbReference type="EMBL" id="CAH0105695.1"/>
    </source>
</evidence>
<dbReference type="PANTHER" id="PTHR22940">
    <property type="entry name" value="TIMEOUT/TIMELESS-2"/>
    <property type="match status" value="1"/>
</dbReference>
<comment type="caution">
    <text evidence="7">The sequence shown here is derived from an EMBL/GenBank/DDBJ whole genome shotgun (WGS) entry which is preliminary data.</text>
</comment>
<feature type="compositionally biased region" description="Low complexity" evidence="4">
    <location>
        <begin position="272"/>
        <end position="288"/>
    </location>
</feature>
<dbReference type="InterPro" id="IPR044998">
    <property type="entry name" value="Timeless"/>
</dbReference>
<accession>A0A8J2WIK7</accession>
<dbReference type="GO" id="GO:0009649">
    <property type="term" value="P:entrainment of circadian clock"/>
    <property type="evidence" value="ECO:0007669"/>
    <property type="project" value="TreeGrafter"/>
</dbReference>
<reference evidence="7" key="1">
    <citation type="submission" date="2021-11" db="EMBL/GenBank/DDBJ databases">
        <authorList>
            <person name="Schell T."/>
        </authorList>
    </citation>
    <scope>NUCLEOTIDE SEQUENCE</scope>
    <source>
        <strain evidence="7">M5</strain>
    </source>
</reference>
<evidence type="ECO:0000256" key="3">
    <source>
        <dbReference type="ARBA" id="ARBA00023242"/>
    </source>
</evidence>
<feature type="region of interest" description="Disordered" evidence="4">
    <location>
        <begin position="154"/>
        <end position="179"/>
    </location>
</feature>
<feature type="compositionally biased region" description="Polar residues" evidence="4">
    <location>
        <begin position="259"/>
        <end position="271"/>
    </location>
</feature>
<dbReference type="EMBL" id="CAKKLH010000194">
    <property type="protein sequence ID" value="CAH0105695.1"/>
    <property type="molecule type" value="Genomic_DNA"/>
</dbReference>
<dbReference type="InterPro" id="IPR007725">
    <property type="entry name" value="TIMELESS_C"/>
</dbReference>
<name>A0A8J2WIK7_9CRUS</name>
<keyword evidence="3" id="KW-0539">Nucleus</keyword>
<evidence type="ECO:0000313" key="8">
    <source>
        <dbReference type="Proteomes" id="UP000789390"/>
    </source>
</evidence>
<dbReference type="GO" id="GO:0043111">
    <property type="term" value="P:replication fork arrest"/>
    <property type="evidence" value="ECO:0007669"/>
    <property type="project" value="TreeGrafter"/>
</dbReference>
<dbReference type="Pfam" id="PF05029">
    <property type="entry name" value="TIMELESS_C"/>
    <property type="match status" value="1"/>
</dbReference>
<comment type="similarity">
    <text evidence="2">Belongs to the timeless family.</text>
</comment>
<dbReference type="Proteomes" id="UP000789390">
    <property type="component" value="Unassembled WGS sequence"/>
</dbReference>
<dbReference type="GO" id="GO:0003677">
    <property type="term" value="F:DNA binding"/>
    <property type="evidence" value="ECO:0007669"/>
    <property type="project" value="TreeGrafter"/>
</dbReference>
<keyword evidence="8" id="KW-1185">Reference proteome</keyword>
<dbReference type="GO" id="GO:0048511">
    <property type="term" value="P:rhythmic process"/>
    <property type="evidence" value="ECO:0007669"/>
    <property type="project" value="UniProtKB-KW"/>
</dbReference>
<dbReference type="GO" id="GO:0006281">
    <property type="term" value="P:DNA repair"/>
    <property type="evidence" value="ECO:0007669"/>
    <property type="project" value="TreeGrafter"/>
</dbReference>
<evidence type="ECO:0000256" key="1">
    <source>
        <dbReference type="ARBA" id="ARBA00004123"/>
    </source>
</evidence>
<dbReference type="OrthoDB" id="6429365at2759"/>
<feature type="region of interest" description="Disordered" evidence="4">
    <location>
        <begin position="250"/>
        <end position="305"/>
    </location>
</feature>
<feature type="region of interest" description="Disordered" evidence="4">
    <location>
        <begin position="955"/>
        <end position="975"/>
    </location>
</feature>
<feature type="domain" description="Timeless N-terminal" evidence="5">
    <location>
        <begin position="8"/>
        <end position="268"/>
    </location>
</feature>
<organism evidence="7 8">
    <name type="scientific">Daphnia galeata</name>
    <dbReference type="NCBI Taxonomy" id="27404"/>
    <lineage>
        <taxon>Eukaryota</taxon>
        <taxon>Metazoa</taxon>
        <taxon>Ecdysozoa</taxon>
        <taxon>Arthropoda</taxon>
        <taxon>Crustacea</taxon>
        <taxon>Branchiopoda</taxon>
        <taxon>Diplostraca</taxon>
        <taxon>Cladocera</taxon>
        <taxon>Anomopoda</taxon>
        <taxon>Daphniidae</taxon>
        <taxon>Daphnia</taxon>
    </lineage>
</organism>
<evidence type="ECO:0008006" key="9">
    <source>
        <dbReference type="Google" id="ProtNLM"/>
    </source>
</evidence>
<dbReference type="AlphaFoldDB" id="A0A8J2WIK7"/>
<feature type="domain" description="Timeless C-terminal" evidence="6">
    <location>
        <begin position="740"/>
        <end position="839"/>
    </location>
</feature>
<dbReference type="GO" id="GO:0031298">
    <property type="term" value="C:replication fork protection complex"/>
    <property type="evidence" value="ECO:0007669"/>
    <property type="project" value="TreeGrafter"/>
</dbReference>
<dbReference type="GO" id="GO:0000076">
    <property type="term" value="P:DNA replication checkpoint signaling"/>
    <property type="evidence" value="ECO:0007669"/>
    <property type="project" value="TreeGrafter"/>
</dbReference>
<gene>
    <name evidence="7" type="ORF">DGAL_LOCUS8759</name>
</gene>
<evidence type="ECO:0000259" key="5">
    <source>
        <dbReference type="Pfam" id="PF04821"/>
    </source>
</evidence>
<evidence type="ECO:0000256" key="2">
    <source>
        <dbReference type="ARBA" id="ARBA00008174"/>
    </source>
</evidence>
<protein>
    <recommendedName>
        <fullName evidence="9">Timeless</fullName>
    </recommendedName>
</protein>
<proteinExistence type="inferred from homology"/>
<dbReference type="PANTHER" id="PTHR22940:SF5">
    <property type="entry name" value="PROTEIN TIMELESS"/>
    <property type="match status" value="1"/>
</dbReference>
<feature type="compositionally biased region" description="Polar residues" evidence="4">
    <location>
        <begin position="296"/>
        <end position="305"/>
    </location>
</feature>
<dbReference type="InterPro" id="IPR006906">
    <property type="entry name" value="Timeless_N"/>
</dbReference>
<evidence type="ECO:0000256" key="4">
    <source>
        <dbReference type="SAM" id="MobiDB-lite"/>
    </source>
</evidence>
<dbReference type="Pfam" id="PF04821">
    <property type="entry name" value="TIMELESS"/>
    <property type="match status" value="1"/>
</dbReference>